<dbReference type="SUPFAM" id="SSF48452">
    <property type="entry name" value="TPR-like"/>
    <property type="match status" value="2"/>
</dbReference>
<dbReference type="Pfam" id="PF01239">
    <property type="entry name" value="PPTA"/>
    <property type="match status" value="1"/>
</dbReference>
<dbReference type="PROSITE" id="PS50005">
    <property type="entry name" value="TPR"/>
    <property type="match status" value="7"/>
</dbReference>
<protein>
    <submittedName>
        <fullName evidence="4">Tetratricopeptide repeat family</fullName>
    </submittedName>
</protein>
<evidence type="ECO:0000313" key="4">
    <source>
        <dbReference type="EMBL" id="EDX77553.1"/>
    </source>
</evidence>
<feature type="repeat" description="TPR" evidence="3">
    <location>
        <begin position="399"/>
        <end position="432"/>
    </location>
</feature>
<accession>B4VJU0</accession>
<keyword evidence="2 3" id="KW-0802">TPR repeat</keyword>
<dbReference type="AlphaFoldDB" id="B4VJU0"/>
<evidence type="ECO:0000256" key="3">
    <source>
        <dbReference type="PROSITE-ProRule" id="PRU00339"/>
    </source>
</evidence>
<feature type="repeat" description="TPR" evidence="3">
    <location>
        <begin position="467"/>
        <end position="500"/>
    </location>
</feature>
<reference evidence="4 5" key="1">
    <citation type="submission" date="2008-07" db="EMBL/GenBank/DDBJ databases">
        <authorList>
            <person name="Tandeau de Marsac N."/>
            <person name="Ferriera S."/>
            <person name="Johnson J."/>
            <person name="Kravitz S."/>
            <person name="Beeson K."/>
            <person name="Sutton G."/>
            <person name="Rogers Y.-H."/>
            <person name="Friedman R."/>
            <person name="Frazier M."/>
            <person name="Venter J.C."/>
        </authorList>
    </citation>
    <scope>NUCLEOTIDE SEQUENCE [LARGE SCALE GENOMIC DNA]</scope>
    <source>
        <strain evidence="4 5">PCC 7420</strain>
    </source>
</reference>
<dbReference type="SMART" id="SM00028">
    <property type="entry name" value="TPR"/>
    <property type="match status" value="8"/>
</dbReference>
<dbReference type="OrthoDB" id="443517at2"/>
<feature type="repeat" description="TPR" evidence="3">
    <location>
        <begin position="501"/>
        <end position="534"/>
    </location>
</feature>
<dbReference type="PROSITE" id="PS50293">
    <property type="entry name" value="TPR_REGION"/>
    <property type="match status" value="4"/>
</dbReference>
<dbReference type="InterPro" id="IPR011990">
    <property type="entry name" value="TPR-like_helical_dom_sf"/>
</dbReference>
<dbReference type="STRING" id="118168.MC7420_2877"/>
<dbReference type="InterPro" id="IPR019734">
    <property type="entry name" value="TPR_rpt"/>
</dbReference>
<sequence length="560" mass="65681">MKPIPANFIDDFPIDLGEEYQPLRRALKRRRGFGLLFVRCSPAQGERLIARVRKDVPQKTVDVLSLDKPIDNLYEIIDNLPNKDKLDILFIKGIEKSLVDYIKPGIGGEGDYYKEDTVPRILGHLNLQRERFRDDFPICFVFLLPLYALKYFIRRAPDFFDWRSGVWEFPASSDLVEQEASRILSQINSEDILKMNTSEIKQKIFEIKEFCEVYKNYDKKKDLFFTQILLLLANRELDTALIYCQELIHETLEDGCQDFESNPVLIGTTWLSYVIGNNYQKALASCDQLLKLQPKNYQIWLIRGITLSRFARYEAALVSYDKALELQLDDNSVWDHQGYALYHLERYEEAIASYDKALEIQPDDYYAWYFRGIALSYLGRYEEAIASYDKALEIQPDDYYAWYFRGIALSYLGRYEEAIASYDKALEIQPDDYYAWYFRGIALSYLGRYEEAIASYDKALEIKPDYQSGWSHRGNALSFLKRYEEAITSYEKALKFKPDYHYAWYFKACCYALQGNVDLAIENLQQAIKLNPDECREKAKTDSKFDSIREDQRFQALIEG</sequence>
<dbReference type="Pfam" id="PF07719">
    <property type="entry name" value="TPR_2"/>
    <property type="match status" value="1"/>
</dbReference>
<dbReference type="InterPro" id="IPR013105">
    <property type="entry name" value="TPR_2"/>
</dbReference>
<dbReference type="GO" id="GO:0008318">
    <property type="term" value="F:protein prenyltransferase activity"/>
    <property type="evidence" value="ECO:0007669"/>
    <property type="project" value="InterPro"/>
</dbReference>
<dbReference type="InterPro" id="IPR051685">
    <property type="entry name" value="Ycf3/AcsC/BcsC/TPR_MFPF"/>
</dbReference>
<dbReference type="NCBIfam" id="NF047558">
    <property type="entry name" value="TPR_END_plus"/>
    <property type="match status" value="1"/>
</dbReference>
<feature type="repeat" description="TPR" evidence="3">
    <location>
        <begin position="331"/>
        <end position="364"/>
    </location>
</feature>
<dbReference type="HOGENOM" id="CLU_038148_0_0_3"/>
<name>B4VJU0_9CYAN</name>
<dbReference type="PANTHER" id="PTHR44943:SF8">
    <property type="entry name" value="TPR REPEAT-CONTAINING PROTEIN MJ0263"/>
    <property type="match status" value="1"/>
</dbReference>
<dbReference type="Proteomes" id="UP000003835">
    <property type="component" value="Unassembled WGS sequence"/>
</dbReference>
<feature type="repeat" description="TPR" evidence="3">
    <location>
        <begin position="433"/>
        <end position="466"/>
    </location>
</feature>
<dbReference type="eggNOG" id="COG0457">
    <property type="taxonomic scope" value="Bacteria"/>
</dbReference>
<organism evidence="4 5">
    <name type="scientific">Coleofasciculus chthonoplastes PCC 7420</name>
    <dbReference type="NCBI Taxonomy" id="118168"/>
    <lineage>
        <taxon>Bacteria</taxon>
        <taxon>Bacillati</taxon>
        <taxon>Cyanobacteriota</taxon>
        <taxon>Cyanophyceae</taxon>
        <taxon>Coleofasciculales</taxon>
        <taxon>Coleofasciculaceae</taxon>
        <taxon>Coleofasciculus</taxon>
    </lineage>
</organism>
<dbReference type="SUPFAM" id="SSF48439">
    <property type="entry name" value="Protein prenylyltransferase"/>
    <property type="match status" value="1"/>
</dbReference>
<dbReference type="EMBL" id="DS989843">
    <property type="protein sequence ID" value="EDX77553.1"/>
    <property type="molecule type" value="Genomic_DNA"/>
</dbReference>
<proteinExistence type="predicted"/>
<evidence type="ECO:0000256" key="1">
    <source>
        <dbReference type="ARBA" id="ARBA00022737"/>
    </source>
</evidence>
<keyword evidence="5" id="KW-1185">Reference proteome</keyword>
<feature type="repeat" description="TPR" evidence="3">
    <location>
        <begin position="297"/>
        <end position="330"/>
    </location>
</feature>
<dbReference type="Pfam" id="PF13432">
    <property type="entry name" value="TPR_16"/>
    <property type="match status" value="1"/>
</dbReference>
<dbReference type="Gene3D" id="1.25.40.10">
    <property type="entry name" value="Tetratricopeptide repeat domain"/>
    <property type="match status" value="3"/>
</dbReference>
<dbReference type="Pfam" id="PF00515">
    <property type="entry name" value="TPR_1"/>
    <property type="match status" value="3"/>
</dbReference>
<dbReference type="PANTHER" id="PTHR44943">
    <property type="entry name" value="CELLULOSE SYNTHASE OPERON PROTEIN C"/>
    <property type="match status" value="1"/>
</dbReference>
<dbReference type="InterPro" id="IPR002088">
    <property type="entry name" value="Prenyl_trans_a"/>
</dbReference>
<gene>
    <name evidence="4" type="ORF">MC7420_2877</name>
</gene>
<dbReference type="PROSITE" id="PS51147">
    <property type="entry name" value="PFTA"/>
    <property type="match status" value="1"/>
</dbReference>
<dbReference type="RefSeq" id="WP_006098814.1">
    <property type="nucleotide sequence ID" value="NZ_DS989843.1"/>
</dbReference>
<evidence type="ECO:0000313" key="5">
    <source>
        <dbReference type="Proteomes" id="UP000003835"/>
    </source>
</evidence>
<feature type="repeat" description="TPR" evidence="3">
    <location>
        <begin position="365"/>
        <end position="398"/>
    </location>
</feature>
<evidence type="ECO:0000256" key="2">
    <source>
        <dbReference type="ARBA" id="ARBA00022803"/>
    </source>
</evidence>
<keyword evidence="1" id="KW-0677">Repeat</keyword>